<dbReference type="PANTHER" id="PTHR45907">
    <property type="entry name" value="SERPENTINE RECEPTOR, CLASS J"/>
    <property type="match status" value="1"/>
</dbReference>
<dbReference type="InterPro" id="IPR019423">
    <property type="entry name" value="7TM_GPCR_serpentine_rcpt_Srj"/>
</dbReference>
<keyword evidence="1" id="KW-0812">Transmembrane</keyword>
<evidence type="ECO:0000256" key="1">
    <source>
        <dbReference type="SAM" id="Phobius"/>
    </source>
</evidence>
<accession>A0A9P1N446</accession>
<keyword evidence="1" id="KW-0472">Membrane</keyword>
<proteinExistence type="predicted"/>
<feature type="transmembrane region" description="Helical" evidence="1">
    <location>
        <begin position="20"/>
        <end position="37"/>
    </location>
</feature>
<comment type="caution">
    <text evidence="2">The sequence shown here is derived from an EMBL/GenBank/DDBJ whole genome shotgun (WGS) entry which is preliminary data.</text>
</comment>
<dbReference type="AlphaFoldDB" id="A0A9P1N446"/>
<dbReference type="EMBL" id="CANHGI010000005">
    <property type="protein sequence ID" value="CAI5450383.1"/>
    <property type="molecule type" value="Genomic_DNA"/>
</dbReference>
<feature type="transmembrane region" description="Helical" evidence="1">
    <location>
        <begin position="200"/>
        <end position="227"/>
    </location>
</feature>
<dbReference type="PANTHER" id="PTHR45907:SF1">
    <property type="entry name" value="SERPENTINE RECEPTOR, CLASS J"/>
    <property type="match status" value="1"/>
</dbReference>
<evidence type="ECO:0000313" key="2">
    <source>
        <dbReference type="EMBL" id="CAI5450383.1"/>
    </source>
</evidence>
<sequence>MKFILIRMYINFFHHYLPPMFATLSYIFNCIFIYVVLKFSRKTLGAYKYMLACFGVFDICYSTVDILVGMGSHSEKNTFCVFVSHGLFSDNLKTGFYALCVRCMFFSLSYGVLEIHFIYRYIALIKPRFIPIFSDKKWISLLVFLVFLQGFLWFIAVFEFLEADDEMRSFLEIPFRNDYSVDIYKLPMLGSTYWGASNWLILRSLLGIFVCTVISCFTIGFCCWVGWTIHSKLRTIEMSKTTKKMHRNLLTSLSIQTFIPFVISYLPCVVCWTLPMLHIDSKGINNSTAIIAVAAFPFIDPLAILLLLPEYRAALWNLLRFRNPAKFRAQIEPASETNRKSTAN</sequence>
<feature type="transmembrane region" description="Helical" evidence="1">
    <location>
        <begin position="287"/>
        <end position="308"/>
    </location>
</feature>
<dbReference type="SUPFAM" id="SSF81321">
    <property type="entry name" value="Family A G protein-coupled receptor-like"/>
    <property type="match status" value="1"/>
</dbReference>
<evidence type="ECO:0000313" key="3">
    <source>
        <dbReference type="Proteomes" id="UP001152747"/>
    </source>
</evidence>
<feature type="transmembrane region" description="Helical" evidence="1">
    <location>
        <begin position="139"/>
        <end position="161"/>
    </location>
</feature>
<name>A0A9P1N446_9PELO</name>
<protein>
    <recommendedName>
        <fullName evidence="4">G-protein coupled receptors family 1 profile domain-containing protein</fullName>
    </recommendedName>
</protein>
<feature type="transmembrane region" description="Helical" evidence="1">
    <location>
        <begin position="96"/>
        <end position="119"/>
    </location>
</feature>
<gene>
    <name evidence="2" type="ORF">CAMP_LOCUS13020</name>
</gene>
<feature type="transmembrane region" description="Helical" evidence="1">
    <location>
        <begin position="49"/>
        <end position="68"/>
    </location>
</feature>
<dbReference type="OrthoDB" id="5783895at2759"/>
<dbReference type="Gene3D" id="1.20.1070.10">
    <property type="entry name" value="Rhodopsin 7-helix transmembrane proteins"/>
    <property type="match status" value="1"/>
</dbReference>
<keyword evidence="3" id="KW-1185">Reference proteome</keyword>
<dbReference type="Proteomes" id="UP001152747">
    <property type="component" value="Unassembled WGS sequence"/>
</dbReference>
<evidence type="ECO:0008006" key="4">
    <source>
        <dbReference type="Google" id="ProtNLM"/>
    </source>
</evidence>
<organism evidence="2 3">
    <name type="scientific">Caenorhabditis angaria</name>
    <dbReference type="NCBI Taxonomy" id="860376"/>
    <lineage>
        <taxon>Eukaryota</taxon>
        <taxon>Metazoa</taxon>
        <taxon>Ecdysozoa</taxon>
        <taxon>Nematoda</taxon>
        <taxon>Chromadorea</taxon>
        <taxon>Rhabditida</taxon>
        <taxon>Rhabditina</taxon>
        <taxon>Rhabditomorpha</taxon>
        <taxon>Rhabditoidea</taxon>
        <taxon>Rhabditidae</taxon>
        <taxon>Peloderinae</taxon>
        <taxon>Caenorhabditis</taxon>
    </lineage>
</organism>
<dbReference type="Pfam" id="PF10319">
    <property type="entry name" value="7TM_GPCR_Srj"/>
    <property type="match status" value="1"/>
</dbReference>
<reference evidence="2" key="1">
    <citation type="submission" date="2022-11" db="EMBL/GenBank/DDBJ databases">
        <authorList>
            <person name="Kikuchi T."/>
        </authorList>
    </citation>
    <scope>NUCLEOTIDE SEQUENCE</scope>
    <source>
        <strain evidence="2">PS1010</strain>
    </source>
</reference>
<feature type="transmembrane region" description="Helical" evidence="1">
    <location>
        <begin position="248"/>
        <end position="275"/>
    </location>
</feature>
<keyword evidence="1" id="KW-1133">Transmembrane helix</keyword>